<dbReference type="Gene3D" id="2.60.40.1120">
    <property type="entry name" value="Carboxypeptidase-like, regulatory domain"/>
    <property type="match status" value="1"/>
</dbReference>
<name>A0A7C0XA52_UNCW3</name>
<dbReference type="EMBL" id="DRBW01000053">
    <property type="protein sequence ID" value="HDM89865.1"/>
    <property type="molecule type" value="Genomic_DNA"/>
</dbReference>
<sequence>MKRNKWWGGLWLVIAILAGVGMIYAGTTGKIAGRVIDAQTGDPLPGANIVIEGTHMGTASDVDGYYVILNVPPGTYTLKASMLGYQPMVVKNVVVDADRTTEINFSLKQTAIVTEEVVVTAKEPTIKKDLTASVTIVKGEELENLPINTVADVVTQQAGVINRGGLHIRGGRPDEVVYVVDGVEVRDPYNNATMAGIPLVAMEEASTFKGGFDVDQGTVASGAINVVTREGRDKYEFTTRMTTSDLSLLGDKLFAFFDANLGDPYLDALEGKNFDLSDPVGRHKQKQRITEISLGGPLLPSWRKGAKFFVSSEFNNDAGRFPVSNDPHWRNWTENYQWKLTLPFSSIKFFTSGFWRYSKTRDYDPNWRLALDHLNITTDKHIQLTGGMDHIISPKTYWSLRFGYYKRDNRFYNFEDVDNDGVDDFDDRDLDGFVEIDIDYFIDSLGNLMTHLLDSIGAEIHGGYVEVPYYWWESFVTSMHPRVGGGPKWWPVSKRQGWGQSSQVDTFVVTPDGDTIDIGNLYLLDDHTWDRNVFYVRQVKTFSLKWRLQSQV</sequence>
<reference evidence="3" key="1">
    <citation type="journal article" date="2020" name="mSystems">
        <title>Genome- and Community-Level Interaction Insights into Carbon Utilization and Element Cycling Functions of Hydrothermarchaeota in Hydrothermal Sediment.</title>
        <authorList>
            <person name="Zhou Z."/>
            <person name="Liu Y."/>
            <person name="Xu W."/>
            <person name="Pan J."/>
            <person name="Luo Z.H."/>
            <person name="Li M."/>
        </authorList>
    </citation>
    <scope>NUCLEOTIDE SEQUENCE [LARGE SCALE GENOMIC DNA]</scope>
    <source>
        <strain evidence="3">HyVt-237</strain>
    </source>
</reference>
<dbReference type="Pfam" id="PF13715">
    <property type="entry name" value="CarbopepD_reg_2"/>
    <property type="match status" value="1"/>
</dbReference>
<evidence type="ECO:0000313" key="3">
    <source>
        <dbReference type="EMBL" id="HDM89865.1"/>
    </source>
</evidence>
<dbReference type="Proteomes" id="UP000885931">
    <property type="component" value="Unassembled WGS sequence"/>
</dbReference>
<gene>
    <name evidence="3" type="ORF">ENG67_01485</name>
</gene>
<evidence type="ECO:0000256" key="1">
    <source>
        <dbReference type="ARBA" id="ARBA00022729"/>
    </source>
</evidence>
<dbReference type="PANTHER" id="PTHR30069:SF29">
    <property type="entry name" value="HEMOGLOBIN AND HEMOGLOBIN-HAPTOGLOBIN-BINDING PROTEIN 1-RELATED"/>
    <property type="match status" value="1"/>
</dbReference>
<dbReference type="InterPro" id="IPR039426">
    <property type="entry name" value="TonB-dep_rcpt-like"/>
</dbReference>
<dbReference type="InterPro" id="IPR008969">
    <property type="entry name" value="CarboxyPept-like_regulatory"/>
</dbReference>
<keyword evidence="1" id="KW-0732">Signal</keyword>
<keyword evidence="3" id="KW-0675">Receptor</keyword>
<dbReference type="SUPFAM" id="SSF49464">
    <property type="entry name" value="Carboxypeptidase regulatory domain-like"/>
    <property type="match status" value="1"/>
</dbReference>
<evidence type="ECO:0000259" key="2">
    <source>
        <dbReference type="Pfam" id="PF07715"/>
    </source>
</evidence>
<proteinExistence type="predicted"/>
<dbReference type="AlphaFoldDB" id="A0A7C0XA52"/>
<protein>
    <submittedName>
        <fullName evidence="3">TonB-dependent receptor</fullName>
    </submittedName>
</protein>
<dbReference type="GO" id="GO:0009279">
    <property type="term" value="C:cell outer membrane"/>
    <property type="evidence" value="ECO:0007669"/>
    <property type="project" value="TreeGrafter"/>
</dbReference>
<dbReference type="GO" id="GO:0044718">
    <property type="term" value="P:siderophore transmembrane transport"/>
    <property type="evidence" value="ECO:0007669"/>
    <property type="project" value="TreeGrafter"/>
</dbReference>
<dbReference type="SUPFAM" id="SSF56935">
    <property type="entry name" value="Porins"/>
    <property type="match status" value="1"/>
</dbReference>
<comment type="caution">
    <text evidence="3">The sequence shown here is derived from an EMBL/GenBank/DDBJ whole genome shotgun (WGS) entry which is preliminary data.</text>
</comment>
<dbReference type="InterPro" id="IPR012910">
    <property type="entry name" value="Plug_dom"/>
</dbReference>
<dbReference type="InterPro" id="IPR037066">
    <property type="entry name" value="Plug_dom_sf"/>
</dbReference>
<dbReference type="Gene3D" id="2.170.130.10">
    <property type="entry name" value="TonB-dependent receptor, plug domain"/>
    <property type="match status" value="1"/>
</dbReference>
<organism evidence="3">
    <name type="scientific">candidate division WOR-3 bacterium</name>
    <dbReference type="NCBI Taxonomy" id="2052148"/>
    <lineage>
        <taxon>Bacteria</taxon>
        <taxon>Bacteria division WOR-3</taxon>
    </lineage>
</organism>
<feature type="domain" description="TonB-dependent receptor plug" evidence="2">
    <location>
        <begin position="127"/>
        <end position="223"/>
    </location>
</feature>
<accession>A0A7C0XA52</accession>
<feature type="non-terminal residue" evidence="3">
    <location>
        <position position="552"/>
    </location>
</feature>
<dbReference type="GO" id="GO:0015344">
    <property type="term" value="F:siderophore uptake transmembrane transporter activity"/>
    <property type="evidence" value="ECO:0007669"/>
    <property type="project" value="TreeGrafter"/>
</dbReference>
<dbReference type="PANTHER" id="PTHR30069">
    <property type="entry name" value="TONB-DEPENDENT OUTER MEMBRANE RECEPTOR"/>
    <property type="match status" value="1"/>
</dbReference>
<dbReference type="Pfam" id="PF07715">
    <property type="entry name" value="Plug"/>
    <property type="match status" value="1"/>
</dbReference>